<dbReference type="AlphaFoldDB" id="A0A916JQU0"/>
<name>A0A916JQU0_9BACL</name>
<comment type="caution">
    <text evidence="1">The sequence shown here is derived from an EMBL/GenBank/DDBJ whole genome shotgun (WGS) entry which is preliminary data.</text>
</comment>
<reference evidence="1" key="1">
    <citation type="submission" date="2021-06" db="EMBL/GenBank/DDBJ databases">
        <authorList>
            <person name="Criscuolo A."/>
        </authorList>
    </citation>
    <scope>NUCLEOTIDE SEQUENCE</scope>
    <source>
        <strain evidence="1">CIP111600</strain>
    </source>
</reference>
<keyword evidence="2" id="KW-1185">Reference proteome</keyword>
<evidence type="ECO:0000313" key="1">
    <source>
        <dbReference type="EMBL" id="CAG7594672.1"/>
    </source>
</evidence>
<dbReference type="RefSeq" id="WP_218089860.1">
    <property type="nucleotide sequence ID" value="NZ_CAJVAS010000001.1"/>
</dbReference>
<evidence type="ECO:0000313" key="2">
    <source>
        <dbReference type="Proteomes" id="UP000693672"/>
    </source>
</evidence>
<sequence>MKELKMENISYKSEVSLFHRWRIIDSIQDFTAIFNEQTIYGIVGALGSGGWLLSHLLCGRSNELFINNPSITIDGLPVNNALLQSLSCYVGEGVAEAPYKNLSRYPNYLSRRLNHIKTVSEHLRQGIKSTDNNISIHELANMFDLSGLDENNMKKGRINRPLEFQSGEVWRASLAIGMAYQKKLFCFPWLEPDYLLYTLSSHNCQYINLLKKNGASVIIPVSNVHYVKGLADEIIYLKKPEIMF</sequence>
<dbReference type="EMBL" id="CAJVAS010000001">
    <property type="protein sequence ID" value="CAG7594672.1"/>
    <property type="molecule type" value="Genomic_DNA"/>
</dbReference>
<gene>
    <name evidence="1" type="ORF">PAESOLCIP111_00005</name>
</gene>
<organism evidence="1 2">
    <name type="scientific">Paenibacillus solanacearum</name>
    <dbReference type="NCBI Taxonomy" id="2048548"/>
    <lineage>
        <taxon>Bacteria</taxon>
        <taxon>Bacillati</taxon>
        <taxon>Bacillota</taxon>
        <taxon>Bacilli</taxon>
        <taxon>Bacillales</taxon>
        <taxon>Paenibacillaceae</taxon>
        <taxon>Paenibacillus</taxon>
    </lineage>
</organism>
<protein>
    <submittedName>
        <fullName evidence="1">Uncharacterized protein</fullName>
    </submittedName>
</protein>
<dbReference type="Proteomes" id="UP000693672">
    <property type="component" value="Unassembled WGS sequence"/>
</dbReference>
<accession>A0A916JQU0</accession>
<proteinExistence type="predicted"/>